<feature type="signal peptide" evidence="9">
    <location>
        <begin position="1"/>
        <end position="17"/>
    </location>
</feature>
<dbReference type="Proteomes" id="UP000324832">
    <property type="component" value="Unassembled WGS sequence"/>
</dbReference>
<evidence type="ECO:0000256" key="7">
    <source>
        <dbReference type="ARBA" id="ARBA00023180"/>
    </source>
</evidence>
<proteinExistence type="predicted"/>
<keyword evidence="2" id="KW-1003">Cell membrane</keyword>
<keyword evidence="3 8" id="KW-0812">Transmembrane</keyword>
<feature type="chain" id="PRO_5022983716" evidence="9">
    <location>
        <begin position="18"/>
        <end position="481"/>
    </location>
</feature>
<dbReference type="SUPFAM" id="SSF53850">
    <property type="entry name" value="Periplasmic binding protein-like II"/>
    <property type="match status" value="1"/>
</dbReference>
<evidence type="ECO:0000256" key="1">
    <source>
        <dbReference type="ARBA" id="ARBA00004651"/>
    </source>
</evidence>
<dbReference type="InterPro" id="IPR052192">
    <property type="entry name" value="Insect_Ionotropic_Sensory_Rcpt"/>
</dbReference>
<dbReference type="PANTHER" id="PTHR42643">
    <property type="entry name" value="IONOTROPIC RECEPTOR 20A-RELATED"/>
    <property type="match status" value="1"/>
</dbReference>
<evidence type="ECO:0000256" key="5">
    <source>
        <dbReference type="ARBA" id="ARBA00023136"/>
    </source>
</evidence>
<evidence type="ECO:0000313" key="11">
    <source>
        <dbReference type="Proteomes" id="UP000324832"/>
    </source>
</evidence>
<comment type="subcellular location">
    <subcellularLocation>
        <location evidence="1">Cell membrane</location>
        <topology evidence="1">Multi-pass membrane protein</topology>
    </subcellularLocation>
</comment>
<gene>
    <name evidence="10" type="ORF">LSINAPIS_LOCUS12949</name>
</gene>
<evidence type="ECO:0000256" key="2">
    <source>
        <dbReference type="ARBA" id="ARBA00022475"/>
    </source>
</evidence>
<dbReference type="Gene3D" id="1.10.287.70">
    <property type="match status" value="1"/>
</dbReference>
<dbReference type="GO" id="GO:0005886">
    <property type="term" value="C:plasma membrane"/>
    <property type="evidence" value="ECO:0007669"/>
    <property type="project" value="UniProtKB-SubCell"/>
</dbReference>
<sequence>MLLQHNFLFSIEILLQAIVDRYLTTSYCVTVIYEKPIQLISALQFRYIKYNDSIDFFSSILDASETGCSDYIVGIREPQRFMKAFDKVVHIGNTRRSDRKLIFFPHLFALDGKDDRQKFLDVLKMKESKYIANILIVLPSVKTKDCDIYELFTHKFVGLVHDQAIQLDIWNSCSAKFEKNADLFPIDISNLQGKVVRVSCFTYKPYVLLDLDSDLVPNGRTGVEMKLVDEFCRWVNCTVELVRADEEEWGIVYENFTGLGVLGNLVEDDADIGITITCIAPSPRLLASWTMPLLPFTIYMWIGLIFAFLYASLALFIAQGFSAKNIFFTTFGIMITQSQSESSLKSWRIRSIVGWMMLTGLVLDNAYSGGLASTFTVPKYESSIDTIQDMVDRRLEWGATHDAWIFSLLSSQDPMIKKLIQQFRTYDFETLKKKSFTRELAFSIEKLPAVQLGVKLSRSKHDVESVEALSLRHVVVRTKSA</sequence>
<keyword evidence="5 8" id="KW-0472">Membrane</keyword>
<evidence type="ECO:0000256" key="6">
    <source>
        <dbReference type="ARBA" id="ARBA00023170"/>
    </source>
</evidence>
<evidence type="ECO:0000256" key="8">
    <source>
        <dbReference type="SAM" id="Phobius"/>
    </source>
</evidence>
<keyword evidence="4 8" id="KW-1133">Transmembrane helix</keyword>
<reference evidence="10 11" key="1">
    <citation type="submission" date="2017-07" db="EMBL/GenBank/DDBJ databases">
        <authorList>
            <person name="Talla V."/>
            <person name="Backstrom N."/>
        </authorList>
    </citation>
    <scope>NUCLEOTIDE SEQUENCE [LARGE SCALE GENOMIC DNA]</scope>
</reference>
<dbReference type="PANTHER" id="PTHR42643:SF40">
    <property type="entry name" value="IONOTROPIC RECEPTOR 41A-RELATED"/>
    <property type="match status" value="1"/>
</dbReference>
<keyword evidence="7" id="KW-0325">Glycoprotein</keyword>
<evidence type="ECO:0000256" key="9">
    <source>
        <dbReference type="SAM" id="SignalP"/>
    </source>
</evidence>
<keyword evidence="11" id="KW-1185">Reference proteome</keyword>
<protein>
    <submittedName>
        <fullName evidence="10">Uncharacterized protein</fullName>
    </submittedName>
</protein>
<organism evidence="10 11">
    <name type="scientific">Leptidea sinapis</name>
    <dbReference type="NCBI Taxonomy" id="189913"/>
    <lineage>
        <taxon>Eukaryota</taxon>
        <taxon>Metazoa</taxon>
        <taxon>Ecdysozoa</taxon>
        <taxon>Arthropoda</taxon>
        <taxon>Hexapoda</taxon>
        <taxon>Insecta</taxon>
        <taxon>Pterygota</taxon>
        <taxon>Neoptera</taxon>
        <taxon>Endopterygota</taxon>
        <taxon>Lepidoptera</taxon>
        <taxon>Glossata</taxon>
        <taxon>Ditrysia</taxon>
        <taxon>Papilionoidea</taxon>
        <taxon>Pieridae</taxon>
        <taxon>Dismorphiinae</taxon>
        <taxon>Leptidea</taxon>
    </lineage>
</organism>
<dbReference type="AlphaFoldDB" id="A0A5E4R0C7"/>
<keyword evidence="9" id="KW-0732">Signal</keyword>
<accession>A0A5E4R0C7</accession>
<evidence type="ECO:0000256" key="4">
    <source>
        <dbReference type="ARBA" id="ARBA00022989"/>
    </source>
</evidence>
<keyword evidence="6" id="KW-0675">Receptor</keyword>
<name>A0A5E4R0C7_9NEOP</name>
<dbReference type="EMBL" id="FZQP02006333">
    <property type="protein sequence ID" value="VVD02818.1"/>
    <property type="molecule type" value="Genomic_DNA"/>
</dbReference>
<feature type="transmembrane region" description="Helical" evidence="8">
    <location>
        <begin position="298"/>
        <end position="318"/>
    </location>
</feature>
<evidence type="ECO:0000313" key="10">
    <source>
        <dbReference type="EMBL" id="VVD02818.1"/>
    </source>
</evidence>
<evidence type="ECO:0000256" key="3">
    <source>
        <dbReference type="ARBA" id="ARBA00022692"/>
    </source>
</evidence>